<feature type="domain" description="Alpha/beta hydrolase fold-3" evidence="3">
    <location>
        <begin position="113"/>
        <end position="329"/>
    </location>
</feature>
<gene>
    <name evidence="4" type="ORF">PCAMFM013_S003g000813</name>
</gene>
<dbReference type="GO" id="GO:0017000">
    <property type="term" value="P:antibiotic biosynthetic process"/>
    <property type="evidence" value="ECO:0007669"/>
    <property type="project" value="UniProtKB-ARBA"/>
</dbReference>
<evidence type="ECO:0000259" key="3">
    <source>
        <dbReference type="Pfam" id="PF07859"/>
    </source>
</evidence>
<evidence type="ECO:0000313" key="4">
    <source>
        <dbReference type="EMBL" id="CRL20021.1"/>
    </source>
</evidence>
<dbReference type="Pfam" id="PF07859">
    <property type="entry name" value="Abhydrolase_3"/>
    <property type="match status" value="1"/>
</dbReference>
<dbReference type="InterPro" id="IPR029058">
    <property type="entry name" value="AB_hydrolase_fold"/>
</dbReference>
<protein>
    <submittedName>
        <fullName evidence="4">Str. FM013</fullName>
    </submittedName>
</protein>
<keyword evidence="2" id="KW-0472">Membrane</keyword>
<evidence type="ECO:0000313" key="5">
    <source>
        <dbReference type="Proteomes" id="UP000053732"/>
    </source>
</evidence>
<dbReference type="SUPFAM" id="SSF53474">
    <property type="entry name" value="alpha/beta-Hydrolases"/>
    <property type="match status" value="1"/>
</dbReference>
<dbReference type="PANTHER" id="PTHR48081:SF21">
    <property type="entry name" value="LIPASE_THIOESTERASE FAMILY PROTEIN (AFU_ORTHOLOGUE AFUA_8G02590)"/>
    <property type="match status" value="1"/>
</dbReference>
<accession>A0A0G4P132</accession>
<dbReference type="EMBL" id="HG793136">
    <property type="protein sequence ID" value="CRL20021.1"/>
    <property type="molecule type" value="Genomic_DNA"/>
</dbReference>
<keyword evidence="1" id="KW-0378">Hydrolase</keyword>
<organism evidence="4 5">
    <name type="scientific">Penicillium camemberti (strain FM 013)</name>
    <dbReference type="NCBI Taxonomy" id="1429867"/>
    <lineage>
        <taxon>Eukaryota</taxon>
        <taxon>Fungi</taxon>
        <taxon>Dikarya</taxon>
        <taxon>Ascomycota</taxon>
        <taxon>Pezizomycotina</taxon>
        <taxon>Eurotiomycetes</taxon>
        <taxon>Eurotiomycetidae</taxon>
        <taxon>Eurotiales</taxon>
        <taxon>Aspergillaceae</taxon>
        <taxon>Penicillium</taxon>
    </lineage>
</organism>
<keyword evidence="2" id="KW-1133">Transmembrane helix</keyword>
<reference evidence="4 5" key="1">
    <citation type="journal article" date="2014" name="Nat. Commun.">
        <title>Multiple recent horizontal transfers of a large genomic region in cheese making fungi.</title>
        <authorList>
            <person name="Cheeseman K."/>
            <person name="Ropars J."/>
            <person name="Renault P."/>
            <person name="Dupont J."/>
            <person name="Gouzy J."/>
            <person name="Branca A."/>
            <person name="Abraham A.L."/>
            <person name="Ceppi M."/>
            <person name="Conseiller E."/>
            <person name="Debuchy R."/>
            <person name="Malagnac F."/>
            <person name="Goarin A."/>
            <person name="Silar P."/>
            <person name="Lacoste S."/>
            <person name="Sallet E."/>
            <person name="Bensimon A."/>
            <person name="Giraud T."/>
            <person name="Brygoo Y."/>
        </authorList>
    </citation>
    <scope>NUCLEOTIDE SEQUENCE [LARGE SCALE GENOMIC DNA]</scope>
    <source>
        <strain evidence="5">FM 013</strain>
    </source>
</reference>
<keyword evidence="5" id="KW-1185">Reference proteome</keyword>
<dbReference type="PANTHER" id="PTHR48081">
    <property type="entry name" value="AB HYDROLASE SUPERFAMILY PROTEIN C4A8.06C"/>
    <property type="match status" value="1"/>
</dbReference>
<evidence type="ECO:0000256" key="2">
    <source>
        <dbReference type="SAM" id="Phobius"/>
    </source>
</evidence>
<dbReference type="STRING" id="1429867.A0A0G4P132"/>
<sequence>MSFKISNVKLSLKEKLDFFPAVVSIVITYLYALLTGLRRTERQAKSLSLHLGYAVFRKSTSRLTTRQMQYILPPSHKIYEQHSKKTGRLPESVELGDGALGHWVGDRNADNVIVWFHGGGFGLPANMGYFKFYAQLLRDLKAWGKSVAIFSLTYTLAPMAVYPTQLRQAVNCLRYILSQPNRDPSTVFLGGDSAGGNLVGGVLSHLAHPHAEINPLPLNSNLGGAVMIAPWTLLEKEFPGIEIYNGGDIITQEVAGPWAAAYIGPGKRDYYTDLSTAPAHWFTTFPVNSVLITAGGNEIMLPLIQDFAAKFKQGFENVELFVGNRECHVAPIYHLELGDVTKTEQGKKVEAVLVELMV</sequence>
<dbReference type="GO" id="GO:0016787">
    <property type="term" value="F:hydrolase activity"/>
    <property type="evidence" value="ECO:0007669"/>
    <property type="project" value="UniProtKB-KW"/>
</dbReference>
<proteinExistence type="predicted"/>
<feature type="transmembrane region" description="Helical" evidence="2">
    <location>
        <begin position="18"/>
        <end position="37"/>
    </location>
</feature>
<name>A0A0G4P132_PENC3</name>
<dbReference type="GO" id="GO:0072330">
    <property type="term" value="P:monocarboxylic acid biosynthetic process"/>
    <property type="evidence" value="ECO:0007669"/>
    <property type="project" value="UniProtKB-ARBA"/>
</dbReference>
<dbReference type="Proteomes" id="UP000053732">
    <property type="component" value="Unassembled WGS sequence"/>
</dbReference>
<evidence type="ECO:0000256" key="1">
    <source>
        <dbReference type="ARBA" id="ARBA00022801"/>
    </source>
</evidence>
<keyword evidence="2" id="KW-0812">Transmembrane</keyword>
<dbReference type="AlphaFoldDB" id="A0A0G4P132"/>
<dbReference type="InterPro" id="IPR013094">
    <property type="entry name" value="AB_hydrolase_3"/>
</dbReference>
<dbReference type="Gene3D" id="3.40.50.1820">
    <property type="entry name" value="alpha/beta hydrolase"/>
    <property type="match status" value="1"/>
</dbReference>
<dbReference type="InterPro" id="IPR050300">
    <property type="entry name" value="GDXG_lipolytic_enzyme"/>
</dbReference>